<dbReference type="GO" id="GO:0005886">
    <property type="term" value="C:plasma membrane"/>
    <property type="evidence" value="ECO:0007669"/>
    <property type="project" value="UniProtKB-ARBA"/>
</dbReference>
<name>A0A4R1R143_9FIRM</name>
<evidence type="ECO:0000313" key="7">
    <source>
        <dbReference type="EMBL" id="TCL59022.1"/>
    </source>
</evidence>
<protein>
    <submittedName>
        <fullName evidence="7">Energy-coupling factor transport system permease protein</fullName>
    </submittedName>
</protein>
<dbReference type="Proteomes" id="UP000295718">
    <property type="component" value="Unassembled WGS sequence"/>
</dbReference>
<feature type="transmembrane region" description="Helical" evidence="6">
    <location>
        <begin position="206"/>
        <end position="224"/>
    </location>
</feature>
<dbReference type="CDD" id="cd16914">
    <property type="entry name" value="EcfT"/>
    <property type="match status" value="1"/>
</dbReference>
<dbReference type="InterPro" id="IPR051611">
    <property type="entry name" value="ECF_transporter_component"/>
</dbReference>
<dbReference type="PANTHER" id="PTHR34857:SF2">
    <property type="entry name" value="SLL0384 PROTEIN"/>
    <property type="match status" value="1"/>
</dbReference>
<dbReference type="STRING" id="1469948.GCA_000732725_01903"/>
<evidence type="ECO:0000256" key="3">
    <source>
        <dbReference type="ARBA" id="ARBA00022692"/>
    </source>
</evidence>
<dbReference type="RefSeq" id="WP_242843265.1">
    <property type="nucleotide sequence ID" value="NZ_JPNB01000001.1"/>
</dbReference>
<dbReference type="Pfam" id="PF02361">
    <property type="entry name" value="CbiQ"/>
    <property type="match status" value="1"/>
</dbReference>
<keyword evidence="8" id="KW-1185">Reference proteome</keyword>
<dbReference type="EMBL" id="SLUO01000005">
    <property type="protein sequence ID" value="TCL59022.1"/>
    <property type="molecule type" value="Genomic_DNA"/>
</dbReference>
<accession>A0A4R1R143</accession>
<evidence type="ECO:0000256" key="5">
    <source>
        <dbReference type="ARBA" id="ARBA00023136"/>
    </source>
</evidence>
<keyword evidence="2" id="KW-1003">Cell membrane</keyword>
<evidence type="ECO:0000256" key="4">
    <source>
        <dbReference type="ARBA" id="ARBA00022989"/>
    </source>
</evidence>
<evidence type="ECO:0000313" key="8">
    <source>
        <dbReference type="Proteomes" id="UP000295718"/>
    </source>
</evidence>
<comment type="caution">
    <text evidence="7">The sequence shown here is derived from an EMBL/GenBank/DDBJ whole genome shotgun (WGS) entry which is preliminary data.</text>
</comment>
<evidence type="ECO:0000256" key="6">
    <source>
        <dbReference type="SAM" id="Phobius"/>
    </source>
</evidence>
<gene>
    <name evidence="7" type="ORF">EDD76_105198</name>
</gene>
<evidence type="ECO:0000256" key="1">
    <source>
        <dbReference type="ARBA" id="ARBA00004141"/>
    </source>
</evidence>
<reference evidence="7 8" key="1">
    <citation type="submission" date="2019-03" db="EMBL/GenBank/DDBJ databases">
        <title>Genomic Encyclopedia of Type Strains, Phase IV (KMG-IV): sequencing the most valuable type-strain genomes for metagenomic binning, comparative biology and taxonomic classification.</title>
        <authorList>
            <person name="Goeker M."/>
        </authorList>
    </citation>
    <scope>NUCLEOTIDE SEQUENCE [LARGE SCALE GENOMIC DNA]</scope>
    <source>
        <strain evidence="7 8">DSM 100556</strain>
    </source>
</reference>
<dbReference type="PANTHER" id="PTHR34857">
    <property type="entry name" value="SLL0384 PROTEIN"/>
    <property type="match status" value="1"/>
</dbReference>
<keyword evidence="4 6" id="KW-1133">Transmembrane helix</keyword>
<dbReference type="InterPro" id="IPR003339">
    <property type="entry name" value="ABC/ECF_trnsptr_transmembrane"/>
</dbReference>
<feature type="transmembrane region" description="Helical" evidence="6">
    <location>
        <begin position="35"/>
        <end position="54"/>
    </location>
</feature>
<sequence length="228" mass="24409">MLDPRTKMLLVVTSASVLIGGGSGGAMNVIKPVLTAVPLLLFLCSGKWKAAVIYTTVYTFAFAGEIFLVPVTTGFVNFIVIACCGMFARFMPGIAMGSYLVNTTTVSEFMAAMERMKLPQKLSIPLSVMFRFFPTVTQEYGAIGDAMRMRGIRFGGGKPAKMLEYRMVPLMVSCVKIGEELSAAALTRGLGAPIGRTNICKIGFKGYDAAAMLICAVSVIALLLEKVT</sequence>
<feature type="transmembrane region" description="Helical" evidence="6">
    <location>
        <begin position="66"/>
        <end position="88"/>
    </location>
</feature>
<proteinExistence type="predicted"/>
<dbReference type="AlphaFoldDB" id="A0A4R1R143"/>
<evidence type="ECO:0000256" key="2">
    <source>
        <dbReference type="ARBA" id="ARBA00022475"/>
    </source>
</evidence>
<organism evidence="7 8">
    <name type="scientific">Kineothrix alysoides</name>
    <dbReference type="NCBI Taxonomy" id="1469948"/>
    <lineage>
        <taxon>Bacteria</taxon>
        <taxon>Bacillati</taxon>
        <taxon>Bacillota</taxon>
        <taxon>Clostridia</taxon>
        <taxon>Lachnospirales</taxon>
        <taxon>Lachnospiraceae</taxon>
        <taxon>Kineothrix</taxon>
    </lineage>
</organism>
<comment type="subcellular location">
    <subcellularLocation>
        <location evidence="1">Membrane</location>
        <topology evidence="1">Multi-pass membrane protein</topology>
    </subcellularLocation>
</comment>
<keyword evidence="5 6" id="KW-0472">Membrane</keyword>
<keyword evidence="3 6" id="KW-0812">Transmembrane</keyword>